<feature type="compositionally biased region" description="Polar residues" evidence="1">
    <location>
        <begin position="1492"/>
        <end position="1501"/>
    </location>
</feature>
<feature type="region of interest" description="Disordered" evidence="1">
    <location>
        <begin position="863"/>
        <end position="884"/>
    </location>
</feature>
<feature type="domain" description="Reverse transcriptase Ty1/copia-type" evidence="2">
    <location>
        <begin position="1721"/>
        <end position="1758"/>
    </location>
</feature>
<evidence type="ECO:0000313" key="3">
    <source>
        <dbReference type="EMBL" id="GJS51392.1"/>
    </source>
</evidence>
<feature type="region of interest" description="Disordered" evidence="1">
    <location>
        <begin position="364"/>
        <end position="384"/>
    </location>
</feature>
<evidence type="ECO:0000313" key="4">
    <source>
        <dbReference type="Proteomes" id="UP001151760"/>
    </source>
</evidence>
<sequence>MTKDPKQNPKEGTFNRSHEAPKAYPYFKAMLKEFDKDDMVTLWKLVKDRFKEELPKSDLEKCLFWPLKVMFEPVATDGLWQFEAPIKSWRLYKSCRVHCLIMEGMIIYMLDDVEYPLLKTTLHKMLDHKCELDNEDLDQIDTNDLEEMDLKWQVAMLTIRVKRGHFARECRAPRNQENRNGDNTRRVIPVETPANALVVTNRMGYDWSYQAKEEPTYFALMAHSSSGSSSSDTENEAVYEEDIAFLKYDVKVRDSSITELKNYKVSVNNKTGVGFDSQMNENELHVSHMNKSEVFESASDSSVNESEEDNNQVNDMYKAGEGYHVVPPPYTGNFMPPRPNLFFTGLDDYVFKSAISETVTSVHQTETSASKTSKESMEKPKTVRPSAPIIEEWEQAENLWKSQSSRVDKRNWNGLMTQKLRDGFESQINENELHVSHMNKSEVFESASDSSVNESEDDNNQVNDMYKAGEGYHAVPPTYTGNFMPPRPDLSFTGLDDSVFKSAISKTVTSVHQTETSASKTSKESMEKPKTVRPSALIIEEWESGSDDDCMIRPSIEQNNPSYAKIKFVKSNENNRKSVIEQHTYRQAENLWKSQSSRIDKRNWNGMMTQKLKDGFDSQMNQNELHVCHMNKSDVFESASDSSVNESEEDNNQVNDMYKAGEGYHAVPPPYTGNFMPPRPDLSFTGLDDSVFKSAISKTVTSESDSDDDCTIRPSIVQNKPSYAKINFVKSNENNRKSVIEQHTYRQAENLWKSQSSRVDKRNWNGMMTQKLRDGFDSQMNENELHVSHMNKSEVFESSSDSSVNESEEDNNQVNDMYKEGEGYHEVPPPDTRNFMPPRPDLSFVGLDDSVFKSVTSETVTSVHQTETSASKTSKESMEMPKTVRPSAPIIEEWESDSDDDCMIRPLIEQNKPSYAKINFVKSYENNRKSIIEQHTYRKAKNHWKSQSSRVDKRNWNGMMTQKLRDGFDSQMNKNELHVSHKNKSDVFESASDISVNKSEEDNNQVNDMYKAGEGYHEVPPPDTRNFMPPRPDLSFAGLDDSVFKSAISETVTSVHQTETSASKTSKESMEKPKTVRPSPPIIEEWESDSDDDCMIRPSIEQNKPSYAKINFVKSNENNRKSVIEQHTYRQAKNLWKSQSSRVDKRNWNGMMAQKLRGGFVFKKKAWFLCGKATGQRNFVATVVVTKSGQVPFNTAKQSSLRAAASISTARHGNPQYTLQDQGIFDSGFSWHMTGNKSFLIDYQEIDGKFVAFGGSLKRGKIIGKGKIRTGKLDFEDTKCLVLSLDFKLLDESFDLNNVVPSRGETLLEVCLQRYLKMTLHVLPVRKESNTKPHMKGIKREFSVLRTLQQNEVAKSKNRTLIEAARTMLADSLLPTTFWAEAINSACYVQNRVLVTKPHNKTPYELLIGRPLNLDFMRPFGCPVTILNTLDHLGKFEGKADEGFLVGYSRVLVIKPHNKTPNELFLGRKPALSFMRSFRCSVTILNTLDHLGNQTNGNTGPKSPKDEVVDDAGKKNRVLDPAKEGDKNDQEKDVRDQEEALRKQFEQESERLFWSREATNTNNTNRLNTVSSSVNADANSNSTYRMFTPVTTAGSSYVHLGGSIPVNAATLSNADLPIDPLMSDLEDTAGIFSGAYDDEDVGAEADLNNLETIINVSPIPTTKIHKDHPKDQIIGDINSATQTRRMTKISKEHAMKVIQALTDPSWIEAMQDKLLQFRLQKVWRLVDLPKGKHAIGTKWVYRNKKDERGIVVRNKARLMDVKSAFLYGTIEEEVYVCQPPGFEDPRFPDKVYKVEKLYMVSIKLLEPDDIIFGSTRKSLCIEFEQIMHKRFQMSLMGELTFFLGLQVQQKEDGIFINQDKYVAGILKKFDFATVKTVSTPMEANKALIKDEEAEYVDVHLYRSMIGSLMYLTASRPDITFAVYACKRFQVTPKVSHLHAVKRIFRYLKGQLKFGLWYPRDSLFDLEAFFDSDYAGASLDRKSTIRGCQFLGKRLISWQCKKQTIVANSTTEAEYVAVANCYG</sequence>
<evidence type="ECO:0000259" key="2">
    <source>
        <dbReference type="Pfam" id="PF07727"/>
    </source>
</evidence>
<dbReference type="SUPFAM" id="SSF53098">
    <property type="entry name" value="Ribonuclease H-like"/>
    <property type="match status" value="1"/>
</dbReference>
<dbReference type="PANTHER" id="PTHR11439:SF495">
    <property type="entry name" value="REVERSE TRANSCRIPTASE, RNA-DEPENDENT DNA POLYMERASE-RELATED"/>
    <property type="match status" value="1"/>
</dbReference>
<gene>
    <name evidence="3" type="ORF">Tco_0624754</name>
</gene>
<dbReference type="EMBL" id="BQNB010008582">
    <property type="protein sequence ID" value="GJS51392.1"/>
    <property type="molecule type" value="Genomic_DNA"/>
</dbReference>
<dbReference type="Gene3D" id="3.30.420.10">
    <property type="entry name" value="Ribonuclease H-like superfamily/Ribonuclease H"/>
    <property type="match status" value="1"/>
</dbReference>
<name>A0ABQ4WEU1_9ASTR</name>
<evidence type="ECO:0000256" key="1">
    <source>
        <dbReference type="SAM" id="MobiDB-lite"/>
    </source>
</evidence>
<keyword evidence="4" id="KW-1185">Reference proteome</keyword>
<accession>A0ABQ4WEU1</accession>
<feature type="region of interest" description="Disordered" evidence="1">
    <location>
        <begin position="1055"/>
        <end position="1087"/>
    </location>
</feature>
<feature type="domain" description="Reverse transcriptase Ty1/copia-type" evidence="2">
    <location>
        <begin position="1759"/>
        <end position="1796"/>
    </location>
</feature>
<feature type="domain" description="Reverse transcriptase Ty1/copia-type" evidence="2">
    <location>
        <begin position="1808"/>
        <end position="1882"/>
    </location>
</feature>
<organism evidence="3 4">
    <name type="scientific">Tanacetum coccineum</name>
    <dbReference type="NCBI Taxonomy" id="301880"/>
    <lineage>
        <taxon>Eukaryota</taxon>
        <taxon>Viridiplantae</taxon>
        <taxon>Streptophyta</taxon>
        <taxon>Embryophyta</taxon>
        <taxon>Tracheophyta</taxon>
        <taxon>Spermatophyta</taxon>
        <taxon>Magnoliopsida</taxon>
        <taxon>eudicotyledons</taxon>
        <taxon>Gunneridae</taxon>
        <taxon>Pentapetalae</taxon>
        <taxon>asterids</taxon>
        <taxon>campanulids</taxon>
        <taxon>Asterales</taxon>
        <taxon>Asteraceae</taxon>
        <taxon>Asteroideae</taxon>
        <taxon>Anthemideae</taxon>
        <taxon>Anthemidinae</taxon>
        <taxon>Tanacetum</taxon>
    </lineage>
</organism>
<dbReference type="PANTHER" id="PTHR11439">
    <property type="entry name" value="GAG-POL-RELATED RETROTRANSPOSON"/>
    <property type="match status" value="1"/>
</dbReference>
<dbReference type="Pfam" id="PF07727">
    <property type="entry name" value="RVT_2"/>
    <property type="match status" value="3"/>
</dbReference>
<feature type="compositionally biased region" description="Basic and acidic residues" evidence="1">
    <location>
        <begin position="1065"/>
        <end position="1074"/>
    </location>
</feature>
<dbReference type="InterPro" id="IPR013103">
    <property type="entry name" value="RVT_2"/>
</dbReference>
<dbReference type="InterPro" id="IPR012337">
    <property type="entry name" value="RNaseH-like_sf"/>
</dbReference>
<proteinExistence type="predicted"/>
<feature type="compositionally biased region" description="Basic and acidic residues" evidence="1">
    <location>
        <begin position="1503"/>
        <end position="1538"/>
    </location>
</feature>
<dbReference type="CDD" id="cd09272">
    <property type="entry name" value="RNase_HI_RT_Ty1"/>
    <property type="match status" value="1"/>
</dbReference>
<reference evidence="3" key="2">
    <citation type="submission" date="2022-01" db="EMBL/GenBank/DDBJ databases">
        <authorList>
            <person name="Yamashiro T."/>
            <person name="Shiraishi A."/>
            <person name="Satake H."/>
            <person name="Nakayama K."/>
        </authorList>
    </citation>
    <scope>NUCLEOTIDE SEQUENCE</scope>
</reference>
<dbReference type="Proteomes" id="UP001151760">
    <property type="component" value="Unassembled WGS sequence"/>
</dbReference>
<feature type="compositionally biased region" description="Basic and acidic residues" evidence="1">
    <location>
        <begin position="521"/>
        <end position="530"/>
    </location>
</feature>
<dbReference type="InterPro" id="IPR036397">
    <property type="entry name" value="RNaseH_sf"/>
</dbReference>
<feature type="region of interest" description="Disordered" evidence="1">
    <location>
        <begin position="1491"/>
        <end position="1538"/>
    </location>
</feature>
<reference evidence="3" key="1">
    <citation type="journal article" date="2022" name="Int. J. Mol. Sci.">
        <title>Draft Genome of Tanacetum Coccineum: Genomic Comparison of Closely Related Tanacetum-Family Plants.</title>
        <authorList>
            <person name="Yamashiro T."/>
            <person name="Shiraishi A."/>
            <person name="Nakayama K."/>
            <person name="Satake H."/>
        </authorList>
    </citation>
    <scope>NUCLEOTIDE SEQUENCE</scope>
</reference>
<comment type="caution">
    <text evidence="3">The sequence shown here is derived from an EMBL/GenBank/DDBJ whole genome shotgun (WGS) entry which is preliminary data.</text>
</comment>
<protein>
    <submittedName>
        <fullName evidence="3">Ribonuclease H-like domain-containing protein</fullName>
    </submittedName>
</protein>
<feature type="compositionally biased region" description="Basic and acidic residues" evidence="1">
    <location>
        <begin position="372"/>
        <end position="381"/>
    </location>
</feature>
<feature type="region of interest" description="Disordered" evidence="1">
    <location>
        <begin position="512"/>
        <end position="532"/>
    </location>
</feature>